<accession>A0A9Q0YPQ3</accession>
<gene>
    <name evidence="1" type="ORF">HOLleu_34051</name>
</gene>
<organism evidence="1 2">
    <name type="scientific">Holothuria leucospilota</name>
    <name type="common">Black long sea cucumber</name>
    <name type="synonym">Mertensiothuria leucospilota</name>
    <dbReference type="NCBI Taxonomy" id="206669"/>
    <lineage>
        <taxon>Eukaryota</taxon>
        <taxon>Metazoa</taxon>
        <taxon>Echinodermata</taxon>
        <taxon>Eleutherozoa</taxon>
        <taxon>Echinozoa</taxon>
        <taxon>Holothuroidea</taxon>
        <taxon>Aspidochirotacea</taxon>
        <taxon>Aspidochirotida</taxon>
        <taxon>Holothuriidae</taxon>
        <taxon>Holothuria</taxon>
    </lineage>
</organism>
<dbReference type="EMBL" id="JAIZAY010000017">
    <property type="protein sequence ID" value="KAJ8026257.1"/>
    <property type="molecule type" value="Genomic_DNA"/>
</dbReference>
<name>A0A9Q0YPQ3_HOLLE</name>
<evidence type="ECO:0000313" key="1">
    <source>
        <dbReference type="EMBL" id="KAJ8026257.1"/>
    </source>
</evidence>
<sequence>MVSVRKIRSFCIRTALLCCLVYFSETSSNLMIWNPGSNDLSLPPRSPSLEKETLVSSPYTKFLEKFFSEVGLVRSKKSKSEFSVHTQQNLIQGKDGQKRSDTEEDTCYMLPAAYSKIQRVIGMVTDLRGRIERDTRSSSLSRRLVPNCYNESLTTIGGMISSRMTQYLSMFPWFEIIYPSYSDVISLAWTANSTFATIKTRLAEMQQNCPCDFSNIANSTFITTSCMLPTPVPGEPNMNALVITSLNELDFILRSIDHHTSRMDYSSQRKVPLC</sequence>
<keyword evidence="2" id="KW-1185">Reference proteome</keyword>
<proteinExistence type="predicted"/>
<comment type="caution">
    <text evidence="1">The sequence shown here is derived from an EMBL/GenBank/DDBJ whole genome shotgun (WGS) entry which is preliminary data.</text>
</comment>
<protein>
    <submittedName>
        <fullName evidence="1">Uncharacterized protein</fullName>
    </submittedName>
</protein>
<reference evidence="1" key="1">
    <citation type="submission" date="2021-10" db="EMBL/GenBank/DDBJ databases">
        <title>Tropical sea cucumber genome reveals ecological adaptation and Cuvierian tubules defense mechanism.</title>
        <authorList>
            <person name="Chen T."/>
        </authorList>
    </citation>
    <scope>NUCLEOTIDE SEQUENCE</scope>
    <source>
        <strain evidence="1">Nanhai2018</strain>
        <tissue evidence="1">Muscle</tissue>
    </source>
</reference>
<dbReference type="Proteomes" id="UP001152320">
    <property type="component" value="Chromosome 17"/>
</dbReference>
<dbReference type="AlphaFoldDB" id="A0A9Q0YPQ3"/>
<evidence type="ECO:0000313" key="2">
    <source>
        <dbReference type="Proteomes" id="UP001152320"/>
    </source>
</evidence>